<dbReference type="Pfam" id="PF00583">
    <property type="entry name" value="Acetyltransf_1"/>
    <property type="match status" value="1"/>
</dbReference>
<dbReference type="PROSITE" id="PS51186">
    <property type="entry name" value="GNAT"/>
    <property type="match status" value="1"/>
</dbReference>
<dbReference type="InterPro" id="IPR000182">
    <property type="entry name" value="GNAT_dom"/>
</dbReference>
<comment type="caution">
    <text evidence="4">The sequence shown here is derived from an EMBL/GenBank/DDBJ whole genome shotgun (WGS) entry which is preliminary data.</text>
</comment>
<evidence type="ECO:0000256" key="2">
    <source>
        <dbReference type="ARBA" id="ARBA00023315"/>
    </source>
</evidence>
<keyword evidence="2" id="KW-0012">Acyltransferase</keyword>
<feature type="domain" description="N-acetyltransferase" evidence="3">
    <location>
        <begin position="1"/>
        <end position="158"/>
    </location>
</feature>
<dbReference type="PANTHER" id="PTHR43072">
    <property type="entry name" value="N-ACETYLTRANSFERASE"/>
    <property type="match status" value="1"/>
</dbReference>
<dbReference type="AlphaFoldDB" id="A0A1Y1SY49"/>
<evidence type="ECO:0000256" key="1">
    <source>
        <dbReference type="ARBA" id="ARBA00022679"/>
    </source>
</evidence>
<sequence>MRFSGITRQNYDRVAAIYQKGIDTGMATFEISAPSFENWQKKYFEMPNFILQDNEEVIGWAGLTKVSDRCVYNGVAEVSIYIDPVFKGKGFGYILLNELIRQSEALGFWTLQCGIMEENTASINLHKKCGFRLIGFRERIGKLHGVWKNNVIMERRSKVVGI</sequence>
<dbReference type="RefSeq" id="WP_084841660.1">
    <property type="nucleotide sequence ID" value="NZ_ARYN01000008.1"/>
</dbReference>
<proteinExistence type="predicted"/>
<evidence type="ECO:0000259" key="3">
    <source>
        <dbReference type="PROSITE" id="PS51186"/>
    </source>
</evidence>
<keyword evidence="1 4" id="KW-0808">Transferase</keyword>
<keyword evidence="6" id="KW-1185">Reference proteome</keyword>
<accession>A0A1Y1SY49</accession>
<evidence type="ECO:0000313" key="5">
    <source>
        <dbReference type="EMBL" id="ORL45660.1"/>
    </source>
</evidence>
<dbReference type="OrthoDB" id="9799096at2"/>
<name>A0A1Y1SY49_9FLAO</name>
<protein>
    <submittedName>
        <fullName evidence="4">N-acetyltransferase GCN5</fullName>
    </submittedName>
</protein>
<dbReference type="EMBL" id="ARYN01000008">
    <property type="protein sequence ID" value="ORL45660.1"/>
    <property type="molecule type" value="Genomic_DNA"/>
</dbReference>
<dbReference type="EMBL" id="ARYN01000059">
    <property type="protein sequence ID" value="ORL43492.1"/>
    <property type="molecule type" value="Genomic_DNA"/>
</dbReference>
<dbReference type="SUPFAM" id="SSF55729">
    <property type="entry name" value="Acyl-CoA N-acyltransferases (Nat)"/>
    <property type="match status" value="1"/>
</dbReference>
<dbReference type="GO" id="GO:0016747">
    <property type="term" value="F:acyltransferase activity, transferring groups other than amino-acyl groups"/>
    <property type="evidence" value="ECO:0007669"/>
    <property type="project" value="InterPro"/>
</dbReference>
<dbReference type="STRING" id="1185767.IIF7_10623"/>
<dbReference type="Gene3D" id="3.40.630.30">
    <property type="match status" value="1"/>
</dbReference>
<dbReference type="Proteomes" id="UP000192746">
    <property type="component" value="Unassembled WGS sequence"/>
</dbReference>
<evidence type="ECO:0000313" key="4">
    <source>
        <dbReference type="EMBL" id="ORL43492.1"/>
    </source>
</evidence>
<gene>
    <name evidence="5" type="ORF">IIF7_10623</name>
    <name evidence="4" type="ORF">IIF7_20539</name>
</gene>
<organism evidence="4 6">
    <name type="scientific">Zunongwangia atlantica 22II14-10F7</name>
    <dbReference type="NCBI Taxonomy" id="1185767"/>
    <lineage>
        <taxon>Bacteria</taxon>
        <taxon>Pseudomonadati</taxon>
        <taxon>Bacteroidota</taxon>
        <taxon>Flavobacteriia</taxon>
        <taxon>Flavobacteriales</taxon>
        <taxon>Flavobacteriaceae</taxon>
        <taxon>Zunongwangia</taxon>
    </lineage>
</organism>
<evidence type="ECO:0000313" key="6">
    <source>
        <dbReference type="Proteomes" id="UP000192746"/>
    </source>
</evidence>
<dbReference type="PANTHER" id="PTHR43072:SF23">
    <property type="entry name" value="UPF0039 PROTEIN C11D3.02C"/>
    <property type="match status" value="1"/>
</dbReference>
<dbReference type="CDD" id="cd04301">
    <property type="entry name" value="NAT_SF"/>
    <property type="match status" value="1"/>
</dbReference>
<reference evidence="4 6" key="1">
    <citation type="submission" date="2013-04" db="EMBL/GenBank/DDBJ databases">
        <title>Zunongwangia sp. 22II14-10F7 Genome Sequencing.</title>
        <authorList>
            <person name="Lai Q."/>
            <person name="Shao Z."/>
        </authorList>
    </citation>
    <scope>NUCLEOTIDE SEQUENCE [LARGE SCALE GENOMIC DNA]</scope>
    <source>
        <strain evidence="4 6">22II14-10F7</strain>
    </source>
</reference>
<dbReference type="InterPro" id="IPR016181">
    <property type="entry name" value="Acyl_CoA_acyltransferase"/>
</dbReference>